<dbReference type="Pfam" id="PF01118">
    <property type="entry name" value="Semialdhyde_dh"/>
    <property type="match status" value="1"/>
</dbReference>
<dbReference type="PATRIC" id="fig|1150469.3.peg.2404"/>
<keyword evidence="5 7" id="KW-0560">Oxidoreductase</keyword>
<dbReference type="InterPro" id="IPR058924">
    <property type="entry name" value="AGPR_dimerisation_dom"/>
</dbReference>
<comment type="similarity">
    <text evidence="7">Belongs to the NAGSA dehydrogenase family. Type 1 subfamily.</text>
</comment>
<keyword evidence="7" id="KW-0963">Cytoplasm</keyword>
<gene>
    <name evidence="7 10" type="primary">argC</name>
    <name evidence="10" type="ORF">RSPPHO_02136</name>
</gene>
<evidence type="ECO:0000256" key="1">
    <source>
        <dbReference type="ARBA" id="ARBA00004862"/>
    </source>
</evidence>
<dbReference type="InterPro" id="IPR000706">
    <property type="entry name" value="AGPR_type-1"/>
</dbReference>
<feature type="domain" description="Semialdehyde dehydrogenase NAD-binding" evidence="9">
    <location>
        <begin position="24"/>
        <end position="166"/>
    </location>
</feature>
<dbReference type="CDD" id="cd17895">
    <property type="entry name" value="AGPR_1_N"/>
    <property type="match status" value="1"/>
</dbReference>
<dbReference type="PROSITE" id="PS01224">
    <property type="entry name" value="ARGC"/>
    <property type="match status" value="1"/>
</dbReference>
<keyword evidence="11" id="KW-1185">Reference proteome</keyword>
<dbReference type="GO" id="GO:0006526">
    <property type="term" value="P:L-arginine biosynthetic process"/>
    <property type="evidence" value="ECO:0007669"/>
    <property type="project" value="UniProtKB-UniRule"/>
</dbReference>
<accession>H6SL97</accession>
<dbReference type="HOGENOM" id="CLU_006384_0_1_5"/>
<evidence type="ECO:0000256" key="8">
    <source>
        <dbReference type="PROSITE-ProRule" id="PRU10010"/>
    </source>
</evidence>
<keyword evidence="3 7" id="KW-0028">Amino-acid biosynthesis</keyword>
<dbReference type="Gene3D" id="3.40.50.720">
    <property type="entry name" value="NAD(P)-binding Rossmann-like Domain"/>
    <property type="match status" value="1"/>
</dbReference>
<comment type="subcellular location">
    <subcellularLocation>
        <location evidence="7">Cytoplasm</location>
    </subcellularLocation>
</comment>
<dbReference type="GO" id="GO:0070401">
    <property type="term" value="F:NADP+ binding"/>
    <property type="evidence" value="ECO:0007669"/>
    <property type="project" value="InterPro"/>
</dbReference>
<dbReference type="KEGG" id="rpm:RSPPHO_02136"/>
<evidence type="ECO:0000256" key="5">
    <source>
        <dbReference type="ARBA" id="ARBA00023002"/>
    </source>
</evidence>
<dbReference type="Pfam" id="PF22698">
    <property type="entry name" value="Semialdhyde_dhC_1"/>
    <property type="match status" value="1"/>
</dbReference>
<dbReference type="FunFam" id="3.30.360.10:FF:000014">
    <property type="entry name" value="N-acetyl-gamma-glutamyl-phosphate reductase"/>
    <property type="match status" value="1"/>
</dbReference>
<dbReference type="Gene3D" id="3.30.360.10">
    <property type="entry name" value="Dihydrodipicolinate Reductase, domain 2"/>
    <property type="match status" value="1"/>
</dbReference>
<evidence type="ECO:0000256" key="2">
    <source>
        <dbReference type="ARBA" id="ARBA00022571"/>
    </source>
</evidence>
<evidence type="ECO:0000313" key="11">
    <source>
        <dbReference type="Proteomes" id="UP000033220"/>
    </source>
</evidence>
<dbReference type="SUPFAM" id="SSF51735">
    <property type="entry name" value="NAD(P)-binding Rossmann-fold domains"/>
    <property type="match status" value="1"/>
</dbReference>
<dbReference type="AlphaFoldDB" id="H6SL97"/>
<name>H6SL97_PARPM</name>
<dbReference type="InterPro" id="IPR050085">
    <property type="entry name" value="AGPR"/>
</dbReference>
<protein>
    <recommendedName>
        <fullName evidence="7">N-acetyl-gamma-glutamyl-phosphate reductase</fullName>
        <shortName evidence="7">AGPR</shortName>
        <ecNumber evidence="7">1.2.1.38</ecNumber>
    </recommendedName>
    <alternativeName>
        <fullName evidence="7">N-acetyl-glutamate semialdehyde dehydrogenase</fullName>
        <shortName evidence="7">NAGSA dehydrogenase</shortName>
    </alternativeName>
</protein>
<evidence type="ECO:0000256" key="4">
    <source>
        <dbReference type="ARBA" id="ARBA00022857"/>
    </source>
</evidence>
<comment type="pathway">
    <text evidence="1 7">Amino-acid biosynthesis; L-arginine biosynthesis; N(2)-acetyl-L-ornithine from L-glutamate: step 3/4.</text>
</comment>
<dbReference type="InterPro" id="IPR023013">
    <property type="entry name" value="AGPR_AS"/>
</dbReference>
<dbReference type="CDD" id="cd23934">
    <property type="entry name" value="AGPR_1_C"/>
    <property type="match status" value="1"/>
</dbReference>
<keyword evidence="2 7" id="KW-0055">Arginine biosynthesis</keyword>
<proteinExistence type="inferred from homology"/>
<dbReference type="EMBL" id="HE663493">
    <property type="protein sequence ID" value="CCG08762.1"/>
    <property type="molecule type" value="Genomic_DNA"/>
</dbReference>
<dbReference type="PANTHER" id="PTHR32338:SF10">
    <property type="entry name" value="N-ACETYL-GAMMA-GLUTAMYL-PHOSPHATE REDUCTASE, CHLOROPLASTIC-RELATED"/>
    <property type="match status" value="1"/>
</dbReference>
<dbReference type="SMART" id="SM00859">
    <property type="entry name" value="Semialdhyde_dh"/>
    <property type="match status" value="1"/>
</dbReference>
<evidence type="ECO:0000256" key="6">
    <source>
        <dbReference type="ARBA" id="ARBA00050557"/>
    </source>
</evidence>
<dbReference type="UniPathway" id="UPA00068">
    <property type="reaction ID" value="UER00108"/>
</dbReference>
<dbReference type="GO" id="GO:0051287">
    <property type="term" value="F:NAD binding"/>
    <property type="evidence" value="ECO:0007669"/>
    <property type="project" value="InterPro"/>
</dbReference>
<evidence type="ECO:0000259" key="9">
    <source>
        <dbReference type="SMART" id="SM00859"/>
    </source>
</evidence>
<dbReference type="Proteomes" id="UP000033220">
    <property type="component" value="Chromosome DSM 122"/>
</dbReference>
<comment type="function">
    <text evidence="7">Catalyzes the NADPH-dependent reduction of N-acetyl-5-glutamyl phosphate to yield N-acetyl-L-glutamate 5-semialdehyde.</text>
</comment>
<comment type="catalytic activity">
    <reaction evidence="6 7">
        <text>N-acetyl-L-glutamate 5-semialdehyde + phosphate + NADP(+) = N-acetyl-L-glutamyl 5-phosphate + NADPH + H(+)</text>
        <dbReference type="Rhea" id="RHEA:21588"/>
        <dbReference type="ChEBI" id="CHEBI:15378"/>
        <dbReference type="ChEBI" id="CHEBI:29123"/>
        <dbReference type="ChEBI" id="CHEBI:43474"/>
        <dbReference type="ChEBI" id="CHEBI:57783"/>
        <dbReference type="ChEBI" id="CHEBI:57936"/>
        <dbReference type="ChEBI" id="CHEBI:58349"/>
        <dbReference type="EC" id="1.2.1.38"/>
    </reaction>
</comment>
<dbReference type="STRING" id="1150469.RSPPHO_02136"/>
<evidence type="ECO:0000313" key="10">
    <source>
        <dbReference type="EMBL" id="CCG08762.1"/>
    </source>
</evidence>
<reference evidence="10 11" key="1">
    <citation type="submission" date="2012-02" db="EMBL/GenBank/DDBJ databases">
        <title>Shotgun genome sequence of Phaeospirillum photometricum DSM 122.</title>
        <authorList>
            <person name="Duquesne K."/>
            <person name="Sturgis J."/>
        </authorList>
    </citation>
    <scope>NUCLEOTIDE SEQUENCE [LARGE SCALE GENOMIC DNA]</scope>
    <source>
        <strain evidence="11">DSM122</strain>
    </source>
</reference>
<dbReference type="HAMAP" id="MF_00150">
    <property type="entry name" value="ArgC_type1"/>
    <property type="match status" value="1"/>
</dbReference>
<dbReference type="SUPFAM" id="SSF55347">
    <property type="entry name" value="Glyceraldehyde-3-phosphate dehydrogenase-like, C-terminal domain"/>
    <property type="match status" value="1"/>
</dbReference>
<dbReference type="EC" id="1.2.1.38" evidence="7"/>
<dbReference type="PANTHER" id="PTHR32338">
    <property type="entry name" value="N-ACETYL-GAMMA-GLUTAMYL-PHOSPHATE REDUCTASE, CHLOROPLASTIC-RELATED-RELATED"/>
    <property type="match status" value="1"/>
</dbReference>
<sequence>MQSRSPHVISFQHEDTGPMVERVRVAILGASGYTGAELVRLLSRHPRVTLAALTANRKAGQALAQVFPHLGGLDLPVLSSVEAVDWAGIDFVFCALPHGTTQALLRDLLDGPHGGRLRIADLSADFRLRDPEVYAQWYGHAHQAVDLQKEAVYGLTERNRTALKTARLVAVPGCYPTSAQLPLSPLLAAGLIETDPLIIDAKSGASGAGREAREGSLHCEVSEGVHAYGIGGTHRHTPEIEQELSLAAGRPVRVTFTPHLMPMNRGILSTIYVRLTEGTTVDALRDHLAATYAGEPFVRVVSASEAVHTRHVRGSNHVLIGVHADRSPGRAILVCAEDNLVKGASGQAIQDMNVMLGFEETLGLGQAPLFP</sequence>
<feature type="active site" evidence="7 8">
    <location>
        <position position="174"/>
    </location>
</feature>
<dbReference type="GO" id="GO:0005737">
    <property type="term" value="C:cytoplasm"/>
    <property type="evidence" value="ECO:0007669"/>
    <property type="project" value="UniProtKB-SubCell"/>
</dbReference>
<dbReference type="NCBIfam" id="TIGR01850">
    <property type="entry name" value="argC"/>
    <property type="match status" value="1"/>
</dbReference>
<dbReference type="InterPro" id="IPR000534">
    <property type="entry name" value="Semialdehyde_DH_NAD-bd"/>
</dbReference>
<dbReference type="InterPro" id="IPR036291">
    <property type="entry name" value="NAD(P)-bd_dom_sf"/>
</dbReference>
<dbReference type="eggNOG" id="COG0002">
    <property type="taxonomic scope" value="Bacteria"/>
</dbReference>
<organism evidence="10 11">
    <name type="scientific">Pararhodospirillum photometricum DSM 122</name>
    <dbReference type="NCBI Taxonomy" id="1150469"/>
    <lineage>
        <taxon>Bacteria</taxon>
        <taxon>Pseudomonadati</taxon>
        <taxon>Pseudomonadota</taxon>
        <taxon>Alphaproteobacteria</taxon>
        <taxon>Rhodospirillales</taxon>
        <taxon>Rhodospirillaceae</taxon>
        <taxon>Pararhodospirillum</taxon>
    </lineage>
</organism>
<evidence type="ECO:0000256" key="7">
    <source>
        <dbReference type="HAMAP-Rule" id="MF_00150"/>
    </source>
</evidence>
<keyword evidence="4 7" id="KW-0521">NADP</keyword>
<evidence type="ECO:0000256" key="3">
    <source>
        <dbReference type="ARBA" id="ARBA00022605"/>
    </source>
</evidence>
<dbReference type="GO" id="GO:0003942">
    <property type="term" value="F:N-acetyl-gamma-glutamyl-phosphate reductase activity"/>
    <property type="evidence" value="ECO:0007669"/>
    <property type="project" value="UniProtKB-UniRule"/>
</dbReference>